<name>A0AAW0VUD0_CHEQU</name>
<evidence type="ECO:0000313" key="9">
    <source>
        <dbReference type="Proteomes" id="UP001445076"/>
    </source>
</evidence>
<dbReference type="Proteomes" id="UP001445076">
    <property type="component" value="Unassembled WGS sequence"/>
</dbReference>
<sequence length="236" mass="25585">LVIKSHQGTLSSRVTRAPCHQESPGHLVIKSHQGTLPSRVTRAPCHRESPGHLVIKSHQGTLSSRVMRINKAYLPLKAHYFCFFGCTSPIIPFLVVIGVQLGIPVSVMGTFSAVLLILVMLMKPVVATLADAFPSYRHTIFLLMLGLMVTCYSSLAFVPPLRAEPRVAGQLVDSTAQVAVLPVTDKPGLAKSPLLLSQDDGGCYIALAWDCIATCQDPWSCYLGNKTTPDLRLSLL</sequence>
<dbReference type="Gene3D" id="1.20.1250.20">
    <property type="entry name" value="MFS general substrate transporter like domains"/>
    <property type="match status" value="1"/>
</dbReference>
<dbReference type="PANTHER" id="PTHR16172">
    <property type="entry name" value="MAJOR FACILITATOR SUPERFAMILY DOMAIN-CONTAINING PROTEIN 6-LIKE"/>
    <property type="match status" value="1"/>
</dbReference>
<feature type="transmembrane region" description="Helical" evidence="6">
    <location>
        <begin position="138"/>
        <end position="158"/>
    </location>
</feature>
<evidence type="ECO:0000256" key="2">
    <source>
        <dbReference type="ARBA" id="ARBA00005241"/>
    </source>
</evidence>
<feature type="transmembrane region" description="Helical" evidence="6">
    <location>
        <begin position="78"/>
        <end position="99"/>
    </location>
</feature>
<protein>
    <recommendedName>
        <fullName evidence="7">Major facilitator superfamily associated domain-containing protein</fullName>
    </recommendedName>
</protein>
<dbReference type="InterPro" id="IPR051717">
    <property type="entry name" value="MFS_MFSD6"/>
</dbReference>
<evidence type="ECO:0000256" key="1">
    <source>
        <dbReference type="ARBA" id="ARBA00004141"/>
    </source>
</evidence>
<keyword evidence="9" id="KW-1185">Reference proteome</keyword>
<evidence type="ECO:0000313" key="8">
    <source>
        <dbReference type="EMBL" id="KAK8720581.1"/>
    </source>
</evidence>
<dbReference type="Pfam" id="PF12832">
    <property type="entry name" value="MFS_1_like"/>
    <property type="match status" value="1"/>
</dbReference>
<feature type="transmembrane region" description="Helical" evidence="6">
    <location>
        <begin position="105"/>
        <end position="126"/>
    </location>
</feature>
<dbReference type="PANTHER" id="PTHR16172:SF37">
    <property type="entry name" value="RE36877P"/>
    <property type="match status" value="1"/>
</dbReference>
<dbReference type="InterPro" id="IPR024989">
    <property type="entry name" value="MFS_assoc_dom"/>
</dbReference>
<organism evidence="8 9">
    <name type="scientific">Cherax quadricarinatus</name>
    <name type="common">Australian red claw crayfish</name>
    <dbReference type="NCBI Taxonomy" id="27406"/>
    <lineage>
        <taxon>Eukaryota</taxon>
        <taxon>Metazoa</taxon>
        <taxon>Ecdysozoa</taxon>
        <taxon>Arthropoda</taxon>
        <taxon>Crustacea</taxon>
        <taxon>Multicrustacea</taxon>
        <taxon>Malacostraca</taxon>
        <taxon>Eumalacostraca</taxon>
        <taxon>Eucarida</taxon>
        <taxon>Decapoda</taxon>
        <taxon>Pleocyemata</taxon>
        <taxon>Astacidea</taxon>
        <taxon>Parastacoidea</taxon>
        <taxon>Parastacidae</taxon>
        <taxon>Cherax</taxon>
    </lineage>
</organism>
<keyword evidence="4 6" id="KW-1133">Transmembrane helix</keyword>
<feature type="domain" description="Major facilitator superfamily associated" evidence="7">
    <location>
        <begin position="73"/>
        <end position="159"/>
    </location>
</feature>
<evidence type="ECO:0000256" key="6">
    <source>
        <dbReference type="SAM" id="Phobius"/>
    </source>
</evidence>
<comment type="similarity">
    <text evidence="2">Belongs to the major facilitator superfamily. MFSD6 family.</text>
</comment>
<reference evidence="8 9" key="1">
    <citation type="journal article" date="2024" name="BMC Genomics">
        <title>Genome assembly of redclaw crayfish (Cherax quadricarinatus) provides insights into its immune adaptation and hypoxia tolerance.</title>
        <authorList>
            <person name="Liu Z."/>
            <person name="Zheng J."/>
            <person name="Li H."/>
            <person name="Fang K."/>
            <person name="Wang S."/>
            <person name="He J."/>
            <person name="Zhou D."/>
            <person name="Weng S."/>
            <person name="Chi M."/>
            <person name="Gu Z."/>
            <person name="He J."/>
            <person name="Li F."/>
            <person name="Wang M."/>
        </authorList>
    </citation>
    <scope>NUCLEOTIDE SEQUENCE [LARGE SCALE GENOMIC DNA]</scope>
    <source>
        <strain evidence="8">ZL_2023a</strain>
    </source>
</reference>
<evidence type="ECO:0000256" key="5">
    <source>
        <dbReference type="ARBA" id="ARBA00023136"/>
    </source>
</evidence>
<feature type="non-terminal residue" evidence="8">
    <location>
        <position position="1"/>
    </location>
</feature>
<dbReference type="EMBL" id="JARKIK010000316">
    <property type="protein sequence ID" value="KAK8720581.1"/>
    <property type="molecule type" value="Genomic_DNA"/>
</dbReference>
<proteinExistence type="inferred from homology"/>
<accession>A0AAW0VUD0</accession>
<evidence type="ECO:0000256" key="4">
    <source>
        <dbReference type="ARBA" id="ARBA00022989"/>
    </source>
</evidence>
<dbReference type="GO" id="GO:0016020">
    <property type="term" value="C:membrane"/>
    <property type="evidence" value="ECO:0007669"/>
    <property type="project" value="UniProtKB-SubCell"/>
</dbReference>
<feature type="non-terminal residue" evidence="8">
    <location>
        <position position="236"/>
    </location>
</feature>
<dbReference type="SUPFAM" id="SSF103473">
    <property type="entry name" value="MFS general substrate transporter"/>
    <property type="match status" value="1"/>
</dbReference>
<keyword evidence="3 6" id="KW-0812">Transmembrane</keyword>
<dbReference type="AlphaFoldDB" id="A0AAW0VUD0"/>
<dbReference type="InterPro" id="IPR036259">
    <property type="entry name" value="MFS_trans_sf"/>
</dbReference>
<keyword evidence="5 6" id="KW-0472">Membrane</keyword>
<evidence type="ECO:0000256" key="3">
    <source>
        <dbReference type="ARBA" id="ARBA00022692"/>
    </source>
</evidence>
<comment type="caution">
    <text evidence="8">The sequence shown here is derived from an EMBL/GenBank/DDBJ whole genome shotgun (WGS) entry which is preliminary data.</text>
</comment>
<evidence type="ECO:0000259" key="7">
    <source>
        <dbReference type="Pfam" id="PF12832"/>
    </source>
</evidence>
<gene>
    <name evidence="8" type="ORF">OTU49_013223</name>
</gene>
<comment type="subcellular location">
    <subcellularLocation>
        <location evidence="1">Membrane</location>
        <topology evidence="1">Multi-pass membrane protein</topology>
    </subcellularLocation>
</comment>